<reference evidence="1 2" key="1">
    <citation type="journal article" date="2012" name="BMC Genomics">
        <title>Tools to kill: Genome of one of the most destructive plant pathogenic fungi Macrophomina phaseolina.</title>
        <authorList>
            <person name="Islam M.S."/>
            <person name="Haque M.S."/>
            <person name="Islam M.M."/>
            <person name="Emdad E.M."/>
            <person name="Halim A."/>
            <person name="Hossen Q.M.M."/>
            <person name="Hossain M.Z."/>
            <person name="Ahmed B."/>
            <person name="Rahim S."/>
            <person name="Rahman M.S."/>
            <person name="Alam M.M."/>
            <person name="Hou S."/>
            <person name="Wan X."/>
            <person name="Saito J.A."/>
            <person name="Alam M."/>
        </authorList>
    </citation>
    <scope>NUCLEOTIDE SEQUENCE [LARGE SCALE GENOMIC DNA]</scope>
    <source>
        <strain evidence="1 2">MS6</strain>
    </source>
</reference>
<proteinExistence type="predicted"/>
<evidence type="ECO:0000313" key="1">
    <source>
        <dbReference type="EMBL" id="EKG11507.1"/>
    </source>
</evidence>
<dbReference type="PANTHER" id="PTHR46082:SF11">
    <property type="entry name" value="AAA+ ATPASE DOMAIN-CONTAINING PROTEIN-RELATED"/>
    <property type="match status" value="1"/>
</dbReference>
<dbReference type="STRING" id="1126212.K2RF49"/>
<dbReference type="Proteomes" id="UP000007129">
    <property type="component" value="Unassembled WGS sequence"/>
</dbReference>
<dbReference type="GO" id="GO:0003824">
    <property type="term" value="F:catalytic activity"/>
    <property type="evidence" value="ECO:0007669"/>
    <property type="project" value="InterPro"/>
</dbReference>
<organism evidence="1 2">
    <name type="scientific">Macrophomina phaseolina (strain MS6)</name>
    <name type="common">Charcoal rot fungus</name>
    <dbReference type="NCBI Taxonomy" id="1126212"/>
    <lineage>
        <taxon>Eukaryota</taxon>
        <taxon>Fungi</taxon>
        <taxon>Dikarya</taxon>
        <taxon>Ascomycota</taxon>
        <taxon>Pezizomycotina</taxon>
        <taxon>Dothideomycetes</taxon>
        <taxon>Dothideomycetes incertae sedis</taxon>
        <taxon>Botryosphaeriales</taxon>
        <taxon>Botryosphaeriaceae</taxon>
        <taxon>Macrophomina</taxon>
    </lineage>
</organism>
<dbReference type="SUPFAM" id="SSF53167">
    <property type="entry name" value="Purine and uridine phosphorylases"/>
    <property type="match status" value="1"/>
</dbReference>
<protein>
    <recommendedName>
        <fullName evidence="3">Nucleoside phosphorylase domain-containing protein</fullName>
    </recommendedName>
</protein>
<dbReference type="InParanoid" id="K2RF49"/>
<dbReference type="InterPro" id="IPR035994">
    <property type="entry name" value="Nucleoside_phosphorylase_sf"/>
</dbReference>
<evidence type="ECO:0008006" key="3">
    <source>
        <dbReference type="Google" id="ProtNLM"/>
    </source>
</evidence>
<comment type="caution">
    <text evidence="1">The sequence shown here is derived from an EMBL/GenBank/DDBJ whole genome shotgun (WGS) entry which is preliminary data.</text>
</comment>
<dbReference type="eggNOG" id="KOG4177">
    <property type="taxonomic scope" value="Eukaryota"/>
</dbReference>
<dbReference type="GO" id="GO:0009116">
    <property type="term" value="P:nucleoside metabolic process"/>
    <property type="evidence" value="ECO:0007669"/>
    <property type="project" value="InterPro"/>
</dbReference>
<dbReference type="InterPro" id="IPR053137">
    <property type="entry name" value="NLR-like"/>
</dbReference>
<dbReference type="Gene3D" id="3.40.50.1580">
    <property type="entry name" value="Nucleoside phosphorylase domain"/>
    <property type="match status" value="1"/>
</dbReference>
<accession>K2RF49</accession>
<dbReference type="AlphaFoldDB" id="K2RF49"/>
<dbReference type="VEuPathDB" id="FungiDB:MPH_11396"/>
<dbReference type="EMBL" id="AHHD01000468">
    <property type="protein sequence ID" value="EKG11507.1"/>
    <property type="molecule type" value="Genomic_DNA"/>
</dbReference>
<gene>
    <name evidence="1" type="ORF">MPH_11396</name>
</gene>
<dbReference type="HOGENOM" id="CLU_000288_34_22_1"/>
<dbReference type="OrthoDB" id="1577640at2759"/>
<sequence length="315" mass="35042">MLDEKHDWPRDYRKHPRDTNQYFLGRIGQHNLVITALPMGEYGCVSAATTAWGLIASFPHIRVGLMVGIGAGVPKVKNNKVVEGYDIRLGDVVVSEPNATNSGVLQYDLGKRRPGGQFERVGFMDLPPEPLLIALRNLKARYHNQPPDVPKFLQDMLRKNPRLAIPDPDTGDPAFVHQGVRNDRLFDTSASHVASSDNEDKCAKCDHYREICRNPRSSTNPVIHYGTIASGNSVVKDAISRKEIQTSLSQDCLCLEMEAAGLMNFFPCLVVRGICDYADAHKSDRWQNYAAATAAAFAKSLLYVLDARDFGPLYR</sequence>
<evidence type="ECO:0000313" key="2">
    <source>
        <dbReference type="Proteomes" id="UP000007129"/>
    </source>
</evidence>
<dbReference type="PANTHER" id="PTHR46082">
    <property type="entry name" value="ATP/GTP-BINDING PROTEIN-RELATED"/>
    <property type="match status" value="1"/>
</dbReference>
<name>K2RF49_MACPH</name>